<dbReference type="AlphaFoldDB" id="A0A318XKX9"/>
<comment type="similarity">
    <text evidence="6">Belongs to the NAGSA dehydrogenase family. Type 2 subfamily.</text>
</comment>
<evidence type="ECO:0000256" key="4">
    <source>
        <dbReference type="ARBA" id="ARBA00022857"/>
    </source>
</evidence>
<comment type="subcellular location">
    <subcellularLocation>
        <location evidence="6">Cytoplasm</location>
    </subcellularLocation>
</comment>
<dbReference type="OrthoDB" id="9801289at2"/>
<evidence type="ECO:0000256" key="1">
    <source>
        <dbReference type="ARBA" id="ARBA00022490"/>
    </source>
</evidence>
<comment type="caution">
    <text evidence="8">The sequence shown here is derived from an EMBL/GenBank/DDBJ whole genome shotgun (WGS) entry which is preliminary data.</text>
</comment>
<comment type="catalytic activity">
    <reaction evidence="6">
        <text>N-acetyl-L-glutamate 5-semialdehyde + phosphate + NADP(+) = N-acetyl-L-glutamyl 5-phosphate + NADPH + H(+)</text>
        <dbReference type="Rhea" id="RHEA:21588"/>
        <dbReference type="ChEBI" id="CHEBI:15378"/>
        <dbReference type="ChEBI" id="CHEBI:29123"/>
        <dbReference type="ChEBI" id="CHEBI:43474"/>
        <dbReference type="ChEBI" id="CHEBI:57783"/>
        <dbReference type="ChEBI" id="CHEBI:57936"/>
        <dbReference type="ChEBI" id="CHEBI:58349"/>
        <dbReference type="EC" id="1.2.1.38"/>
    </reaction>
</comment>
<dbReference type="PANTHER" id="PTHR32338">
    <property type="entry name" value="N-ACETYL-GAMMA-GLUTAMYL-PHOSPHATE REDUCTASE, CHLOROPLASTIC-RELATED-RELATED"/>
    <property type="match status" value="1"/>
</dbReference>
<dbReference type="EMBL" id="QKMR01000007">
    <property type="protein sequence ID" value="PYG88183.1"/>
    <property type="molecule type" value="Genomic_DNA"/>
</dbReference>
<keyword evidence="5 6" id="KW-0560">Oxidoreductase</keyword>
<evidence type="ECO:0000256" key="3">
    <source>
        <dbReference type="ARBA" id="ARBA00022605"/>
    </source>
</evidence>
<gene>
    <name evidence="6" type="primary">argC</name>
    <name evidence="8" type="ORF">LY28_01519</name>
</gene>
<dbReference type="SUPFAM" id="SSF51735">
    <property type="entry name" value="NAD(P)-binding Rossmann-fold domains"/>
    <property type="match status" value="1"/>
</dbReference>
<keyword evidence="3 6" id="KW-0028">Amino-acid biosynthesis</keyword>
<dbReference type="Proteomes" id="UP000248132">
    <property type="component" value="Unassembled WGS sequence"/>
</dbReference>
<dbReference type="EC" id="1.2.1.38" evidence="6"/>
<evidence type="ECO:0000256" key="2">
    <source>
        <dbReference type="ARBA" id="ARBA00022571"/>
    </source>
</evidence>
<accession>A0A318XKX9</accession>
<evidence type="ECO:0000259" key="7">
    <source>
        <dbReference type="SMART" id="SM00859"/>
    </source>
</evidence>
<comment type="function">
    <text evidence="6">Catalyzes the NADPH-dependent reduction of N-acetyl-5-glutamyl phosphate to yield N-acetyl-L-glutamate 5-semialdehyde.</text>
</comment>
<evidence type="ECO:0000313" key="9">
    <source>
        <dbReference type="Proteomes" id="UP000248132"/>
    </source>
</evidence>
<dbReference type="GO" id="GO:0051287">
    <property type="term" value="F:NAD binding"/>
    <property type="evidence" value="ECO:0007669"/>
    <property type="project" value="InterPro"/>
</dbReference>
<name>A0A318XKX9_9FIRM</name>
<feature type="domain" description="Semialdehyde dehydrogenase NAD-binding" evidence="7">
    <location>
        <begin position="4"/>
        <end position="105"/>
    </location>
</feature>
<dbReference type="UniPathway" id="UPA00068">
    <property type="reaction ID" value="UER00108"/>
</dbReference>
<feature type="active site" evidence="6">
    <location>
        <position position="116"/>
    </location>
</feature>
<dbReference type="NCBIfam" id="TIGR01851">
    <property type="entry name" value="argC_other"/>
    <property type="match status" value="1"/>
</dbReference>
<proteinExistence type="inferred from homology"/>
<keyword evidence="4 6" id="KW-0521">NADP</keyword>
<organism evidence="8 9">
    <name type="scientific">Ruminiclostridium sufflavum DSM 19573</name>
    <dbReference type="NCBI Taxonomy" id="1121337"/>
    <lineage>
        <taxon>Bacteria</taxon>
        <taxon>Bacillati</taxon>
        <taxon>Bacillota</taxon>
        <taxon>Clostridia</taxon>
        <taxon>Eubacteriales</taxon>
        <taxon>Oscillospiraceae</taxon>
        <taxon>Ruminiclostridium</taxon>
    </lineage>
</organism>
<keyword evidence="9" id="KW-1185">Reference proteome</keyword>
<reference evidence="8 9" key="1">
    <citation type="submission" date="2018-06" db="EMBL/GenBank/DDBJ databases">
        <title>Genomic Encyclopedia of Type Strains, Phase I: the one thousand microbial genomes (KMG-I) project.</title>
        <authorList>
            <person name="Kyrpides N."/>
        </authorList>
    </citation>
    <scope>NUCLEOTIDE SEQUENCE [LARGE SCALE GENOMIC DNA]</scope>
    <source>
        <strain evidence="8 9">DSM 19573</strain>
    </source>
</reference>
<dbReference type="InterPro" id="IPR036291">
    <property type="entry name" value="NAD(P)-bd_dom_sf"/>
</dbReference>
<dbReference type="GO" id="GO:0005737">
    <property type="term" value="C:cytoplasm"/>
    <property type="evidence" value="ECO:0007669"/>
    <property type="project" value="UniProtKB-SubCell"/>
</dbReference>
<dbReference type="CDD" id="cd17896">
    <property type="entry name" value="AGPR_2_N"/>
    <property type="match status" value="1"/>
</dbReference>
<dbReference type="InterPro" id="IPR050085">
    <property type="entry name" value="AGPR"/>
</dbReference>
<dbReference type="RefSeq" id="WP_110461664.1">
    <property type="nucleotide sequence ID" value="NZ_QKMR01000007.1"/>
</dbReference>
<evidence type="ECO:0000256" key="6">
    <source>
        <dbReference type="HAMAP-Rule" id="MF_01110"/>
    </source>
</evidence>
<sequence length="313" mass="34630">MKYNIFVDGSEGTTGLMINERLSGRNDLEIIKIDYDKRKNIDERKKCINEADIVFLCLPDSAAAEAVSLIENPTTRVIDASTAHRTSKDWAYGLPELSTEHRLKIKNSCRVAVPGCYATGFISIMYPLVAGGIVQKDYPVTTFGISGYSGGGKKRIAEYENPEGNPFESPQLYSLGLTHKHIPEMTAISGLSCPPLFSPVISSYYKGMSVCVPLHTRLLPVPYTKESLHEYMENYYSQEKYIRVMPLGCENNYQNSFLGATRVNGTNYLEIYVVGNNEQIMLVSVLDNLGKGSSGAAVQDMNIMLGIEEGYGL</sequence>
<dbReference type="Pfam" id="PF01118">
    <property type="entry name" value="Semialdhyde_dh"/>
    <property type="match status" value="1"/>
</dbReference>
<comment type="pathway">
    <text evidence="6">Amino-acid biosynthesis; L-arginine biosynthesis; N(2)-acetyl-L-ornithine from L-glutamate: step 3/4.</text>
</comment>
<dbReference type="Gene3D" id="3.40.50.720">
    <property type="entry name" value="NAD(P)-binding Rossmann-like Domain"/>
    <property type="match status" value="1"/>
</dbReference>
<dbReference type="InterPro" id="IPR010136">
    <property type="entry name" value="AGPR_type-2"/>
</dbReference>
<evidence type="ECO:0000256" key="5">
    <source>
        <dbReference type="ARBA" id="ARBA00023002"/>
    </source>
</evidence>
<dbReference type="GO" id="GO:0003942">
    <property type="term" value="F:N-acetyl-gamma-glutamyl-phosphate reductase activity"/>
    <property type="evidence" value="ECO:0007669"/>
    <property type="project" value="UniProtKB-UniRule"/>
</dbReference>
<dbReference type="SMART" id="SM00859">
    <property type="entry name" value="Semialdhyde_dh"/>
    <property type="match status" value="1"/>
</dbReference>
<dbReference type="HAMAP" id="MF_01110">
    <property type="entry name" value="ArgC_type2"/>
    <property type="match status" value="1"/>
</dbReference>
<dbReference type="PANTHER" id="PTHR32338:SF10">
    <property type="entry name" value="N-ACETYL-GAMMA-GLUTAMYL-PHOSPHATE REDUCTASE, CHLOROPLASTIC-RELATED"/>
    <property type="match status" value="1"/>
</dbReference>
<keyword evidence="1 6" id="KW-0963">Cytoplasm</keyword>
<evidence type="ECO:0000313" key="8">
    <source>
        <dbReference type="EMBL" id="PYG88183.1"/>
    </source>
</evidence>
<dbReference type="GO" id="GO:0006526">
    <property type="term" value="P:L-arginine biosynthetic process"/>
    <property type="evidence" value="ECO:0007669"/>
    <property type="project" value="UniProtKB-UniRule"/>
</dbReference>
<dbReference type="CDD" id="cd23935">
    <property type="entry name" value="AGPR_2_C"/>
    <property type="match status" value="1"/>
</dbReference>
<dbReference type="Gene3D" id="3.30.360.10">
    <property type="entry name" value="Dihydrodipicolinate Reductase, domain 2"/>
    <property type="match status" value="1"/>
</dbReference>
<dbReference type="Pfam" id="PF22698">
    <property type="entry name" value="Semialdhyde_dhC_1"/>
    <property type="match status" value="1"/>
</dbReference>
<dbReference type="SUPFAM" id="SSF55347">
    <property type="entry name" value="Glyceraldehyde-3-phosphate dehydrogenase-like, C-terminal domain"/>
    <property type="match status" value="1"/>
</dbReference>
<protein>
    <recommendedName>
        <fullName evidence="6">N-acetyl-gamma-glutamyl-phosphate reductase</fullName>
        <shortName evidence="6">AGPR</shortName>
        <ecNumber evidence="6">1.2.1.38</ecNumber>
    </recommendedName>
    <alternativeName>
        <fullName evidence="6">N-acetyl-glutamate semialdehyde dehydrogenase</fullName>
        <shortName evidence="6">NAGSA dehydrogenase</shortName>
    </alternativeName>
</protein>
<keyword evidence="2 6" id="KW-0055">Arginine biosynthesis</keyword>
<dbReference type="InterPro" id="IPR058924">
    <property type="entry name" value="AGPR_dimerisation_dom"/>
</dbReference>
<dbReference type="InterPro" id="IPR000534">
    <property type="entry name" value="Semialdehyde_DH_NAD-bd"/>
</dbReference>